<comment type="subcellular location">
    <subcellularLocation>
        <location evidence="1">Membrane</location>
        <topology evidence="1">Single-pass type I membrane protein</topology>
    </subcellularLocation>
</comment>
<protein>
    <recommendedName>
        <fullName evidence="10">T-cell immunomodulatory protein TIP C2 domain-containing protein</fullName>
    </recommendedName>
</protein>
<dbReference type="GO" id="GO:0005886">
    <property type="term" value="C:plasma membrane"/>
    <property type="evidence" value="ECO:0007669"/>
    <property type="project" value="TreeGrafter"/>
</dbReference>
<dbReference type="Proteomes" id="UP001149813">
    <property type="component" value="Unassembled WGS sequence"/>
</dbReference>
<evidence type="ECO:0000256" key="8">
    <source>
        <dbReference type="SAM" id="Phobius"/>
    </source>
</evidence>
<dbReference type="Gene3D" id="2.130.10.130">
    <property type="entry name" value="Integrin alpha, N-terminal"/>
    <property type="match status" value="1"/>
</dbReference>
<reference evidence="11" key="1">
    <citation type="submission" date="2022-07" db="EMBL/GenBank/DDBJ databases">
        <title>Phylogenomic reconstructions and comparative analyses of Kickxellomycotina fungi.</title>
        <authorList>
            <person name="Reynolds N.K."/>
            <person name="Stajich J.E."/>
            <person name="Barry K."/>
            <person name="Grigoriev I.V."/>
            <person name="Crous P."/>
            <person name="Smith M.E."/>
        </authorList>
    </citation>
    <scope>NUCLEOTIDE SEQUENCE</scope>
    <source>
        <strain evidence="11">NBRC 32514</strain>
    </source>
</reference>
<feature type="chain" id="PRO_5040881686" description="T-cell immunomodulatory protein TIP C2 domain-containing protein" evidence="9">
    <location>
        <begin position="19"/>
        <end position="640"/>
    </location>
</feature>
<evidence type="ECO:0000256" key="9">
    <source>
        <dbReference type="SAM" id="SignalP"/>
    </source>
</evidence>
<proteinExistence type="inferred from homology"/>
<dbReference type="PANTHER" id="PTHR13412:SF0">
    <property type="entry name" value="T-CELL IMMUNOMODULATORY PROTEIN"/>
    <property type="match status" value="1"/>
</dbReference>
<evidence type="ECO:0000256" key="5">
    <source>
        <dbReference type="ARBA" id="ARBA00022989"/>
    </source>
</evidence>
<evidence type="ECO:0000259" key="10">
    <source>
        <dbReference type="Pfam" id="PF23122"/>
    </source>
</evidence>
<dbReference type="InterPro" id="IPR024881">
    <property type="entry name" value="Tip"/>
</dbReference>
<evidence type="ECO:0000256" key="2">
    <source>
        <dbReference type="ARBA" id="ARBA00006496"/>
    </source>
</evidence>
<name>A0A9W7XVM8_9FUNG</name>
<dbReference type="AlphaFoldDB" id="A0A9W7XVM8"/>
<evidence type="ECO:0000313" key="12">
    <source>
        <dbReference type="Proteomes" id="UP001149813"/>
    </source>
</evidence>
<evidence type="ECO:0000256" key="1">
    <source>
        <dbReference type="ARBA" id="ARBA00004479"/>
    </source>
</evidence>
<dbReference type="Pfam" id="PF23122">
    <property type="entry name" value="C2_ITFG1"/>
    <property type="match status" value="1"/>
</dbReference>
<keyword evidence="5 8" id="KW-1133">Transmembrane helix</keyword>
<comment type="similarity">
    <text evidence="2">Belongs to the TIP family.</text>
</comment>
<dbReference type="OrthoDB" id="10022113at2759"/>
<sequence length="640" mass="69274">MRLLRSLLALGLAATTHPRLSVHALSGTSFRFKLNQLYELSVGLENLRGTPAAFGDFNNNQQTDLFVISPDQKQVQLWLWNAPEKQFQHLTSADITADFSLANVVVGDFDMDGNLDVLVQGTDSGGKVAMQVFRGDGVQGFAGPVDLPPATAGLPFAFDYRGEGRTDLLGVSWDQKDSGSSTWVWAHTLPQSSSSSSNSNSTTDLWQLESFESTDNTTAMCRPATPHSSAFVDLNGDCLGDLFVVCDGNEEYQIWTNSETGFVFAQSGKLPSNAGPVSFADMNSDGSIDMVIPIMGATQIYIIYNEQLPLCVGAAKKGGGQDVSCRKYKKICEASDFGFSLKDAQIVDIGSIWSGETLLDAIDGFNVPPPVRLADLNLDGYPDMAFITKKGKTTHVRMLKSESCSGCTAGSSGLLGRRSYAAVTDGVDVLNTLGQPQDVAFFDIDGTGTADLLVHYLDSKNNRRVAAIYNNFFTDAFFIKARACPSAGKLRSYAGLVPGASFKYLLMSDSGQKHVAQAVQAPQSAYRALFTPYTIIGIGRTNNYIEDFSVGSTSQRGSKVRSFEGLIPNSKVVVFPVNTTDDWRLELYMNRSESTPYILATLLSAMAVLAITVVALGALERKADNRDKQRTLHSINFDAL</sequence>
<evidence type="ECO:0000256" key="4">
    <source>
        <dbReference type="ARBA" id="ARBA00022729"/>
    </source>
</evidence>
<feature type="transmembrane region" description="Helical" evidence="8">
    <location>
        <begin position="597"/>
        <end position="619"/>
    </location>
</feature>
<keyword evidence="4 9" id="KW-0732">Signal</keyword>
<keyword evidence="7" id="KW-0325">Glycoprotein</keyword>
<dbReference type="SUPFAM" id="SSF69318">
    <property type="entry name" value="Integrin alpha N-terminal domain"/>
    <property type="match status" value="1"/>
</dbReference>
<dbReference type="PANTHER" id="PTHR13412">
    <property type="entry name" value="T-CELL IMMUNOMODULATORY PROTEIN HOMOLOG"/>
    <property type="match status" value="1"/>
</dbReference>
<evidence type="ECO:0000313" key="11">
    <source>
        <dbReference type="EMBL" id="KAJ1719252.1"/>
    </source>
</evidence>
<dbReference type="InterPro" id="IPR013517">
    <property type="entry name" value="FG-GAP"/>
</dbReference>
<organism evidence="11 12">
    <name type="scientific">Coemansia erecta</name>
    <dbReference type="NCBI Taxonomy" id="147472"/>
    <lineage>
        <taxon>Eukaryota</taxon>
        <taxon>Fungi</taxon>
        <taxon>Fungi incertae sedis</taxon>
        <taxon>Zoopagomycota</taxon>
        <taxon>Kickxellomycotina</taxon>
        <taxon>Kickxellomycetes</taxon>
        <taxon>Kickxellales</taxon>
        <taxon>Kickxellaceae</taxon>
        <taxon>Coemansia</taxon>
    </lineage>
</organism>
<keyword evidence="3 8" id="KW-0812">Transmembrane</keyword>
<evidence type="ECO:0000256" key="7">
    <source>
        <dbReference type="ARBA" id="ARBA00023180"/>
    </source>
</evidence>
<keyword evidence="6 8" id="KW-0472">Membrane</keyword>
<dbReference type="Pfam" id="PF13517">
    <property type="entry name" value="FG-GAP_3"/>
    <property type="match status" value="2"/>
</dbReference>
<dbReference type="InterPro" id="IPR057089">
    <property type="entry name" value="C2_TIP"/>
</dbReference>
<comment type="caution">
    <text evidence="11">The sequence shown here is derived from an EMBL/GenBank/DDBJ whole genome shotgun (WGS) entry which is preliminary data.</text>
</comment>
<dbReference type="InterPro" id="IPR028994">
    <property type="entry name" value="Integrin_alpha_N"/>
</dbReference>
<evidence type="ECO:0000256" key="3">
    <source>
        <dbReference type="ARBA" id="ARBA00022692"/>
    </source>
</evidence>
<keyword evidence="12" id="KW-1185">Reference proteome</keyword>
<dbReference type="EMBL" id="JANBOJ010000441">
    <property type="protein sequence ID" value="KAJ1719252.1"/>
    <property type="molecule type" value="Genomic_DNA"/>
</dbReference>
<feature type="domain" description="T-cell immunomodulatory protein TIP C2" evidence="10">
    <location>
        <begin position="495"/>
        <end position="588"/>
    </location>
</feature>
<evidence type="ECO:0000256" key="6">
    <source>
        <dbReference type="ARBA" id="ARBA00023136"/>
    </source>
</evidence>
<accession>A0A9W7XVM8</accession>
<gene>
    <name evidence="11" type="ORF">LPJ53_005949</name>
</gene>
<feature type="signal peptide" evidence="9">
    <location>
        <begin position="1"/>
        <end position="18"/>
    </location>
</feature>